<keyword evidence="2" id="KW-1185">Reference proteome</keyword>
<name>A0AAE0FS84_9CHLO</name>
<organism evidence="1 2">
    <name type="scientific">Cymbomonas tetramitiformis</name>
    <dbReference type="NCBI Taxonomy" id="36881"/>
    <lineage>
        <taxon>Eukaryota</taxon>
        <taxon>Viridiplantae</taxon>
        <taxon>Chlorophyta</taxon>
        <taxon>Pyramimonadophyceae</taxon>
        <taxon>Pyramimonadales</taxon>
        <taxon>Pyramimonadaceae</taxon>
        <taxon>Cymbomonas</taxon>
    </lineage>
</organism>
<dbReference type="AlphaFoldDB" id="A0AAE0FS84"/>
<protein>
    <submittedName>
        <fullName evidence="1">Uncharacterized protein</fullName>
    </submittedName>
</protein>
<sequence length="67" mass="7362">MPYVSWRSLRARIPQNATLSPSHSGRFRAGVAFSTSSDNTVDLKQSPGTPAHNTRASRFEGCCNFFS</sequence>
<evidence type="ECO:0000313" key="1">
    <source>
        <dbReference type="EMBL" id="KAK3264713.1"/>
    </source>
</evidence>
<proteinExistence type="predicted"/>
<evidence type="ECO:0000313" key="2">
    <source>
        <dbReference type="Proteomes" id="UP001190700"/>
    </source>
</evidence>
<reference evidence="1 2" key="1">
    <citation type="journal article" date="2015" name="Genome Biol. Evol.">
        <title>Comparative Genomics of a Bacterivorous Green Alga Reveals Evolutionary Causalities and Consequences of Phago-Mixotrophic Mode of Nutrition.</title>
        <authorList>
            <person name="Burns J.A."/>
            <person name="Paasch A."/>
            <person name="Narechania A."/>
            <person name="Kim E."/>
        </authorList>
    </citation>
    <scope>NUCLEOTIDE SEQUENCE [LARGE SCALE GENOMIC DNA]</scope>
    <source>
        <strain evidence="1 2">PLY_AMNH</strain>
    </source>
</reference>
<gene>
    <name evidence="1" type="ORF">CYMTET_26568</name>
</gene>
<dbReference type="EMBL" id="LGRX02014395">
    <property type="protein sequence ID" value="KAK3264713.1"/>
    <property type="molecule type" value="Genomic_DNA"/>
</dbReference>
<accession>A0AAE0FS84</accession>
<dbReference type="Proteomes" id="UP001190700">
    <property type="component" value="Unassembled WGS sequence"/>
</dbReference>
<comment type="caution">
    <text evidence="1">The sequence shown here is derived from an EMBL/GenBank/DDBJ whole genome shotgun (WGS) entry which is preliminary data.</text>
</comment>